<reference evidence="1" key="1">
    <citation type="journal article" date="2023" name="IScience">
        <title>Live-bearing cockroach genome reveals convergent evolutionary mechanisms linked to viviparity in insects and beyond.</title>
        <authorList>
            <person name="Fouks B."/>
            <person name="Harrison M.C."/>
            <person name="Mikhailova A.A."/>
            <person name="Marchal E."/>
            <person name="English S."/>
            <person name="Carruthers M."/>
            <person name="Jennings E.C."/>
            <person name="Chiamaka E.L."/>
            <person name="Frigard R.A."/>
            <person name="Pippel M."/>
            <person name="Attardo G.M."/>
            <person name="Benoit J.B."/>
            <person name="Bornberg-Bauer E."/>
            <person name="Tobe S.S."/>
        </authorList>
    </citation>
    <scope>NUCLEOTIDE SEQUENCE</scope>
    <source>
        <strain evidence="1">Stay&amp;Tobe</strain>
    </source>
</reference>
<gene>
    <name evidence="1" type="ORF">L9F63_001772</name>
</gene>
<name>A0AAD8EIC9_DIPPU</name>
<dbReference type="EMBL" id="JASPKZ010003860">
    <property type="protein sequence ID" value="KAJ9591685.1"/>
    <property type="molecule type" value="Genomic_DNA"/>
</dbReference>
<dbReference type="Proteomes" id="UP001233999">
    <property type="component" value="Unassembled WGS sequence"/>
</dbReference>
<accession>A0AAD8EIC9</accession>
<dbReference type="AlphaFoldDB" id="A0AAD8EIC9"/>
<comment type="caution">
    <text evidence="1">The sequence shown here is derived from an EMBL/GenBank/DDBJ whole genome shotgun (WGS) entry which is preliminary data.</text>
</comment>
<organism evidence="1 2">
    <name type="scientific">Diploptera punctata</name>
    <name type="common">Pacific beetle cockroach</name>
    <dbReference type="NCBI Taxonomy" id="6984"/>
    <lineage>
        <taxon>Eukaryota</taxon>
        <taxon>Metazoa</taxon>
        <taxon>Ecdysozoa</taxon>
        <taxon>Arthropoda</taxon>
        <taxon>Hexapoda</taxon>
        <taxon>Insecta</taxon>
        <taxon>Pterygota</taxon>
        <taxon>Neoptera</taxon>
        <taxon>Polyneoptera</taxon>
        <taxon>Dictyoptera</taxon>
        <taxon>Blattodea</taxon>
        <taxon>Blaberoidea</taxon>
        <taxon>Blaberidae</taxon>
        <taxon>Diplopterinae</taxon>
        <taxon>Diploptera</taxon>
    </lineage>
</organism>
<feature type="non-terminal residue" evidence="1">
    <location>
        <position position="1"/>
    </location>
</feature>
<keyword evidence="2" id="KW-1185">Reference proteome</keyword>
<sequence>MVMESTLELPQEQMDTPLALQRLWSRRTTITSSLPEESDLGILEDLCPSGQDVDDVPVKNGQCTPNKLQLPYDFCDSEHSDIEYQEEIKEKPARLPVILDAASLGDIPARYEVPALKPYEFPAVGVYVDPRIIPGFRYRVRLIQNQYHEHQYLFNERALMLQSVGRGYSRRLTFQADTNTLNNNTNYFWSDSRPEGFAFELELVSPGDKFTFHDANHVPAGTLEILKNNAPQEEISQAVLKDGSIQKTARIRSLCKVEWFGNGQTAVVLPIRGIAMAVKTKKENACVSRIVNVTIGHHQRGYTLTPGINDKWRHTTVFGKSIGDVPTQYTITGLEAHELPVIGTYIDPRIIPGFSYRVRPAGSKKHLFGGASLRLMNVGAGYGKRITFAPDSNTLNNSTNYFWSDSHPDGFGFEPRAVHEGMKFAVMAEDQRLGEGSVFRADAAQQEEKQELSGKANGAKFIKHIYIDVTCHITLDTPNKRGEAEPQVMRVSGTAIVARGPKQTQAQLIRIEKTLVLHLNSISCLNLKKL</sequence>
<reference evidence="1" key="2">
    <citation type="submission" date="2023-05" db="EMBL/GenBank/DDBJ databases">
        <authorList>
            <person name="Fouks B."/>
        </authorList>
    </citation>
    <scope>NUCLEOTIDE SEQUENCE</scope>
    <source>
        <strain evidence="1">Stay&amp;Tobe</strain>
        <tissue evidence="1">Testes</tissue>
    </source>
</reference>
<protein>
    <submittedName>
        <fullName evidence="1">Uncharacterized protein</fullName>
    </submittedName>
</protein>
<evidence type="ECO:0000313" key="2">
    <source>
        <dbReference type="Proteomes" id="UP001233999"/>
    </source>
</evidence>
<proteinExistence type="predicted"/>
<evidence type="ECO:0000313" key="1">
    <source>
        <dbReference type="EMBL" id="KAJ9591685.1"/>
    </source>
</evidence>